<dbReference type="OrthoDB" id="8480037at2"/>
<dbReference type="Pfam" id="PF00975">
    <property type="entry name" value="Thioesterase"/>
    <property type="match status" value="1"/>
</dbReference>
<name>A0A0M9X628_9ACTN</name>
<dbReference type="InterPro" id="IPR020802">
    <property type="entry name" value="TesA-like"/>
</dbReference>
<evidence type="ECO:0000256" key="2">
    <source>
        <dbReference type="ARBA" id="ARBA00022801"/>
    </source>
</evidence>
<dbReference type="GO" id="GO:0016787">
    <property type="term" value="F:hydrolase activity"/>
    <property type="evidence" value="ECO:0007669"/>
    <property type="project" value="UniProtKB-KW"/>
</dbReference>
<dbReference type="SMART" id="SM00824">
    <property type="entry name" value="PKS_TE"/>
    <property type="match status" value="1"/>
</dbReference>
<dbReference type="InterPro" id="IPR029058">
    <property type="entry name" value="AB_hydrolase_fold"/>
</dbReference>
<comment type="caution">
    <text evidence="4">The sequence shown here is derived from an EMBL/GenBank/DDBJ whole genome shotgun (WGS) entry which is preliminary data.</text>
</comment>
<evidence type="ECO:0000313" key="5">
    <source>
        <dbReference type="Proteomes" id="UP000037773"/>
    </source>
</evidence>
<dbReference type="InterPro" id="IPR001031">
    <property type="entry name" value="Thioesterase"/>
</dbReference>
<proteinExistence type="inferred from homology"/>
<sequence length="257" mass="28050">MVLFPADSGLWCRRFHPSPDATARLVCFPHAGGSASFYFPVSSELRDRVDVMAVQYPGRQDRRAEPCVEDLGELADAVFAALQGQDDLPLTFFGHSMGALLAFEVACRIERSGLKIERLFVSGRVGPAVVRPERLHILPDDDLLAAMAEMNGTDARLLEDEEILRMALPALRSDLHAVETYRCDPGAGAVLNCPVTVLVGDTDPRTPLDEAREWHAHTSAGFDLEVFPGGHFFLSEQPTAVLALLDAHFAASQAEPE</sequence>
<dbReference type="PANTHER" id="PTHR11487">
    <property type="entry name" value="THIOESTERASE"/>
    <property type="match status" value="1"/>
</dbReference>
<keyword evidence="5" id="KW-1185">Reference proteome</keyword>
<dbReference type="InterPro" id="IPR012223">
    <property type="entry name" value="TEII"/>
</dbReference>
<protein>
    <submittedName>
        <fullName evidence="4">Oleoyl-ACP hydrolase</fullName>
    </submittedName>
</protein>
<evidence type="ECO:0000256" key="1">
    <source>
        <dbReference type="ARBA" id="ARBA00007169"/>
    </source>
</evidence>
<dbReference type="EMBL" id="LGCN01000238">
    <property type="protein sequence ID" value="KOT31009.1"/>
    <property type="molecule type" value="Genomic_DNA"/>
</dbReference>
<keyword evidence="2 4" id="KW-0378">Hydrolase</keyword>
<feature type="domain" description="Thioesterase TesA-like" evidence="3">
    <location>
        <begin position="26"/>
        <end position="249"/>
    </location>
</feature>
<organism evidence="4 5">
    <name type="scientific">Streptomyces caelestis</name>
    <dbReference type="NCBI Taxonomy" id="36816"/>
    <lineage>
        <taxon>Bacteria</taxon>
        <taxon>Bacillati</taxon>
        <taxon>Actinomycetota</taxon>
        <taxon>Actinomycetes</taxon>
        <taxon>Kitasatosporales</taxon>
        <taxon>Streptomycetaceae</taxon>
        <taxon>Streptomyces</taxon>
    </lineage>
</organism>
<dbReference type="Gene3D" id="3.40.50.1820">
    <property type="entry name" value="alpha/beta hydrolase"/>
    <property type="match status" value="1"/>
</dbReference>
<dbReference type="PATRIC" id="fig|36816.3.peg.6828"/>
<dbReference type="Proteomes" id="UP000037773">
    <property type="component" value="Unassembled WGS sequence"/>
</dbReference>
<evidence type="ECO:0000259" key="3">
    <source>
        <dbReference type="SMART" id="SM00824"/>
    </source>
</evidence>
<dbReference type="SUPFAM" id="SSF53474">
    <property type="entry name" value="alpha/beta-Hydrolases"/>
    <property type="match status" value="1"/>
</dbReference>
<accession>A0A0M9X628</accession>
<gene>
    <name evidence="4" type="ORF">ADK41_31540</name>
</gene>
<reference evidence="4 5" key="1">
    <citation type="submission" date="2015-07" db="EMBL/GenBank/DDBJ databases">
        <authorList>
            <person name="Noorani M."/>
        </authorList>
    </citation>
    <scope>NUCLEOTIDE SEQUENCE [LARGE SCALE GENOMIC DNA]</scope>
    <source>
        <strain evidence="4 5">NRRL B-24567</strain>
    </source>
</reference>
<evidence type="ECO:0000313" key="4">
    <source>
        <dbReference type="EMBL" id="KOT31009.1"/>
    </source>
</evidence>
<dbReference type="AlphaFoldDB" id="A0A0M9X628"/>
<comment type="similarity">
    <text evidence="1">Belongs to the thioesterase family.</text>
</comment>
<dbReference type="RefSeq" id="WP_030836813.1">
    <property type="nucleotide sequence ID" value="NZ_LGCN01000238.1"/>
</dbReference>
<dbReference type="PANTHER" id="PTHR11487:SF0">
    <property type="entry name" value="S-ACYL FATTY ACID SYNTHASE THIOESTERASE, MEDIUM CHAIN"/>
    <property type="match status" value="1"/>
</dbReference>
<dbReference type="GO" id="GO:0008610">
    <property type="term" value="P:lipid biosynthetic process"/>
    <property type="evidence" value="ECO:0007669"/>
    <property type="project" value="TreeGrafter"/>
</dbReference>